<reference evidence="3 4" key="3">
    <citation type="submission" date="2015-01" db="EMBL/GenBank/DDBJ databases">
        <authorList>
            <consortium name="NBRP consortium"/>
            <person name="Sawabe T."/>
            <person name="Meirelles P."/>
            <person name="Feng G."/>
            <person name="Sayaka M."/>
            <person name="Hattori M."/>
            <person name="Ohkuma M."/>
        </authorList>
    </citation>
    <scope>NUCLEOTIDE SEQUENCE [LARGE SCALE GENOMIC DNA]</scope>
    <source>
        <strain evidence="3">JCM 19241</strain>
        <strain evidence="1 4">JCM19232</strain>
        <strain evidence="2">JCM19241</strain>
    </source>
</reference>
<evidence type="ECO:0000313" key="1">
    <source>
        <dbReference type="EMBL" id="GAM61942.1"/>
    </source>
</evidence>
<evidence type="ECO:0000313" key="3">
    <source>
        <dbReference type="Proteomes" id="UP000031666"/>
    </source>
</evidence>
<evidence type="ECO:0000313" key="4">
    <source>
        <dbReference type="Proteomes" id="UP000031670"/>
    </source>
</evidence>
<gene>
    <name evidence="1" type="ORF">JCM19232_6247</name>
    <name evidence="2" type="ORF">JCM19241_2460</name>
</gene>
<accession>A0A0B8PBM4</accession>
<reference evidence="1 4" key="1">
    <citation type="submission" date="2015-01" db="EMBL/GenBank/DDBJ databases">
        <title>Vibrio sp. C5 JCM 19232 whole genome shotgun sequence.</title>
        <authorList>
            <person name="Sawabe T."/>
            <person name="Meirelles P."/>
            <person name="Feng G."/>
            <person name="Sayaka M."/>
            <person name="Hattori M."/>
            <person name="Ohkuma M."/>
        </authorList>
    </citation>
    <scope>NUCLEOTIDE SEQUENCE [LARGE SCALE GENOMIC DNA]</scope>
    <source>
        <strain evidence="1 4">JCM19232</strain>
    </source>
</reference>
<dbReference type="AlphaFoldDB" id="A0A0B8PBM4"/>
<dbReference type="Proteomes" id="UP000031670">
    <property type="component" value="Unassembled WGS sequence"/>
</dbReference>
<name>A0A0B8PBM4_9VIBR</name>
<protein>
    <submittedName>
        <fullName evidence="2">Decarboxylase family protein</fullName>
    </submittedName>
</protein>
<proteinExistence type="predicted"/>
<sequence>MITTINPAGSMDLLSQLEVERLKKLHLVTSIIYIATVP</sequence>
<organism evidence="1 4">
    <name type="scientific">Vibrio ishigakensis</name>
    <dbReference type="NCBI Taxonomy" id="1481914"/>
    <lineage>
        <taxon>Bacteria</taxon>
        <taxon>Pseudomonadati</taxon>
        <taxon>Pseudomonadota</taxon>
        <taxon>Gammaproteobacteria</taxon>
        <taxon>Vibrionales</taxon>
        <taxon>Vibrionaceae</taxon>
        <taxon>Vibrio</taxon>
    </lineage>
</organism>
<dbReference type="Proteomes" id="UP000031666">
    <property type="component" value="Unassembled WGS sequence"/>
</dbReference>
<accession>A0A0B8Q0I7</accession>
<comment type="caution">
    <text evidence="1">The sequence shown here is derived from an EMBL/GenBank/DDBJ whole genome shotgun (WGS) entry which is preliminary data.</text>
</comment>
<dbReference type="EMBL" id="BBSA01000004">
    <property type="protein sequence ID" value="GAM61942.1"/>
    <property type="molecule type" value="Genomic_DNA"/>
</dbReference>
<dbReference type="EMBL" id="BBSC01000001">
    <property type="protein sequence ID" value="GAM73005.1"/>
    <property type="molecule type" value="Genomic_DNA"/>
</dbReference>
<reference evidence="2 3" key="2">
    <citation type="submission" date="2015-01" db="EMBL/GenBank/DDBJ databases">
        <title>Vibrio sp. C94 JCM 19241 whole genome shotgun sequence.</title>
        <authorList>
            <person name="Sawabe T."/>
            <person name="Meirelles P."/>
            <person name="Feng G."/>
            <person name="Sayaka M."/>
            <person name="Hattori M."/>
            <person name="Ohkuma M."/>
        </authorList>
    </citation>
    <scope>NUCLEOTIDE SEQUENCE [LARGE SCALE GENOMIC DNA]</scope>
    <source>
        <strain evidence="3">JCM 19241</strain>
        <strain evidence="2">JCM19241</strain>
    </source>
</reference>
<evidence type="ECO:0000313" key="2">
    <source>
        <dbReference type="EMBL" id="GAM73005.1"/>
    </source>
</evidence>